<dbReference type="EMBL" id="NMQW01000027">
    <property type="protein sequence ID" value="OXM84735.1"/>
    <property type="molecule type" value="Genomic_DNA"/>
</dbReference>
<dbReference type="InterPro" id="IPR024702">
    <property type="entry name" value="Uncharacterised_YmfJ"/>
</dbReference>
<dbReference type="Proteomes" id="UP000215509">
    <property type="component" value="Unassembled WGS sequence"/>
</dbReference>
<accession>A0A229UN65</accession>
<dbReference type="RefSeq" id="WP_094016589.1">
    <property type="nucleotide sequence ID" value="NZ_NMQW01000027.1"/>
</dbReference>
<sequence length="84" mass="9487">MATVLKAFDKWKEFLNDRVEQAHKAGMNDDTIKNLAVQIGDFLANKVDPENSEERILKSLWDVADETERKTIAGLMVKLVTPGK</sequence>
<name>A0A229UN65_9BACL</name>
<proteinExistence type="predicted"/>
<dbReference type="PIRSF" id="PIRSF004764">
    <property type="entry name" value="YmfJ"/>
    <property type="match status" value="1"/>
</dbReference>
<dbReference type="Pfam" id="PF11588">
    <property type="entry name" value="DUF3243"/>
    <property type="match status" value="1"/>
</dbReference>
<reference evidence="1 2" key="1">
    <citation type="submission" date="2017-07" db="EMBL/GenBank/DDBJ databases">
        <title>Genome sequencing and assembly of Paenibacillus rigui.</title>
        <authorList>
            <person name="Mayilraj S."/>
        </authorList>
    </citation>
    <scope>NUCLEOTIDE SEQUENCE [LARGE SCALE GENOMIC DNA]</scope>
    <source>
        <strain evidence="1 2">JCM 16352</strain>
    </source>
</reference>
<protein>
    <recommendedName>
        <fullName evidence="3">DUF3243 domain-containing protein</fullName>
    </recommendedName>
</protein>
<evidence type="ECO:0000313" key="1">
    <source>
        <dbReference type="EMBL" id="OXM84735.1"/>
    </source>
</evidence>
<keyword evidence="2" id="KW-1185">Reference proteome</keyword>
<evidence type="ECO:0000313" key="2">
    <source>
        <dbReference type="Proteomes" id="UP000215509"/>
    </source>
</evidence>
<dbReference type="OrthoDB" id="2382009at2"/>
<gene>
    <name evidence="1" type="ORF">CF651_19720</name>
</gene>
<comment type="caution">
    <text evidence="1">The sequence shown here is derived from an EMBL/GenBank/DDBJ whole genome shotgun (WGS) entry which is preliminary data.</text>
</comment>
<organism evidence="1 2">
    <name type="scientific">Paenibacillus rigui</name>
    <dbReference type="NCBI Taxonomy" id="554312"/>
    <lineage>
        <taxon>Bacteria</taxon>
        <taxon>Bacillati</taxon>
        <taxon>Bacillota</taxon>
        <taxon>Bacilli</taxon>
        <taxon>Bacillales</taxon>
        <taxon>Paenibacillaceae</taxon>
        <taxon>Paenibacillus</taxon>
    </lineage>
</organism>
<dbReference type="InterPro" id="IPR038292">
    <property type="entry name" value="YmfJ/YflH_sf"/>
</dbReference>
<evidence type="ECO:0008006" key="3">
    <source>
        <dbReference type="Google" id="ProtNLM"/>
    </source>
</evidence>
<dbReference type="AlphaFoldDB" id="A0A229UN65"/>
<dbReference type="Gene3D" id="1.10.760.20">
    <property type="entry name" value="Protein of unknown function DUF3243"/>
    <property type="match status" value="1"/>
</dbReference>
<dbReference type="InterPro" id="IPR021637">
    <property type="entry name" value="DUF3243"/>
</dbReference>